<feature type="region of interest" description="Disordered" evidence="1">
    <location>
        <begin position="35"/>
        <end position="58"/>
    </location>
</feature>
<dbReference type="AlphaFoldDB" id="A0AAD2JZ35"/>
<evidence type="ECO:0000256" key="1">
    <source>
        <dbReference type="SAM" id="MobiDB-lite"/>
    </source>
</evidence>
<comment type="caution">
    <text evidence="2">The sequence shown here is derived from an EMBL/GenBank/DDBJ whole genome shotgun (WGS) entry which is preliminary data.</text>
</comment>
<proteinExistence type="predicted"/>
<dbReference type="EMBL" id="CAVNYO010000155">
    <property type="protein sequence ID" value="CAK5269829.1"/>
    <property type="molecule type" value="Genomic_DNA"/>
</dbReference>
<evidence type="ECO:0000313" key="3">
    <source>
        <dbReference type="Proteomes" id="UP001295794"/>
    </source>
</evidence>
<sequence length="157" mass="17558">MTCTLARSRRQSRRTTRCLSRCVGGRANLIAQPCKSSPAGESLRAQSHGHHAAPRPIPSARRIIDHPRCRIRWDDLRRGTGRDEMASGRRGYGPRWRRCLRGIHRLAGHTCCSEAVPIVMDRGGKHPGSFPYGYALSARYQSGRQFTVHSIPGGRFT</sequence>
<accession>A0AAD2JZ35</accession>
<organism evidence="2 3">
    <name type="scientific">Mycena citricolor</name>
    <dbReference type="NCBI Taxonomy" id="2018698"/>
    <lineage>
        <taxon>Eukaryota</taxon>
        <taxon>Fungi</taxon>
        <taxon>Dikarya</taxon>
        <taxon>Basidiomycota</taxon>
        <taxon>Agaricomycotina</taxon>
        <taxon>Agaricomycetes</taxon>
        <taxon>Agaricomycetidae</taxon>
        <taxon>Agaricales</taxon>
        <taxon>Marasmiineae</taxon>
        <taxon>Mycenaceae</taxon>
        <taxon>Mycena</taxon>
    </lineage>
</organism>
<dbReference type="Proteomes" id="UP001295794">
    <property type="component" value="Unassembled WGS sequence"/>
</dbReference>
<gene>
    <name evidence="2" type="ORF">MYCIT1_LOCUS13837</name>
</gene>
<keyword evidence="3" id="KW-1185">Reference proteome</keyword>
<evidence type="ECO:0000313" key="2">
    <source>
        <dbReference type="EMBL" id="CAK5269829.1"/>
    </source>
</evidence>
<protein>
    <submittedName>
        <fullName evidence="2">Uncharacterized protein</fullName>
    </submittedName>
</protein>
<name>A0AAD2JZ35_9AGAR</name>
<feature type="non-terminal residue" evidence="2">
    <location>
        <position position="1"/>
    </location>
</feature>
<reference evidence="2" key="1">
    <citation type="submission" date="2023-11" db="EMBL/GenBank/DDBJ databases">
        <authorList>
            <person name="De Vega J J."/>
            <person name="De Vega J J."/>
        </authorList>
    </citation>
    <scope>NUCLEOTIDE SEQUENCE</scope>
</reference>